<gene>
    <name evidence="2" type="ORF">PIB30_026730</name>
</gene>
<feature type="compositionally biased region" description="Basic and acidic residues" evidence="1">
    <location>
        <begin position="10"/>
        <end position="19"/>
    </location>
</feature>
<feature type="compositionally biased region" description="Basic and acidic residues" evidence="1">
    <location>
        <begin position="32"/>
        <end position="54"/>
    </location>
</feature>
<keyword evidence="3" id="KW-1185">Reference proteome</keyword>
<proteinExistence type="predicted"/>
<evidence type="ECO:0000313" key="2">
    <source>
        <dbReference type="EMBL" id="MED6157793.1"/>
    </source>
</evidence>
<comment type="caution">
    <text evidence="2">The sequence shown here is derived from an EMBL/GenBank/DDBJ whole genome shotgun (WGS) entry which is preliminary data.</text>
</comment>
<dbReference type="Proteomes" id="UP001341840">
    <property type="component" value="Unassembled WGS sequence"/>
</dbReference>
<feature type="compositionally biased region" description="Polar residues" evidence="1">
    <location>
        <begin position="20"/>
        <end position="29"/>
    </location>
</feature>
<evidence type="ECO:0000313" key="3">
    <source>
        <dbReference type="Proteomes" id="UP001341840"/>
    </source>
</evidence>
<organism evidence="2 3">
    <name type="scientific">Stylosanthes scabra</name>
    <dbReference type="NCBI Taxonomy" id="79078"/>
    <lineage>
        <taxon>Eukaryota</taxon>
        <taxon>Viridiplantae</taxon>
        <taxon>Streptophyta</taxon>
        <taxon>Embryophyta</taxon>
        <taxon>Tracheophyta</taxon>
        <taxon>Spermatophyta</taxon>
        <taxon>Magnoliopsida</taxon>
        <taxon>eudicotyledons</taxon>
        <taxon>Gunneridae</taxon>
        <taxon>Pentapetalae</taxon>
        <taxon>rosids</taxon>
        <taxon>fabids</taxon>
        <taxon>Fabales</taxon>
        <taxon>Fabaceae</taxon>
        <taxon>Papilionoideae</taxon>
        <taxon>50 kb inversion clade</taxon>
        <taxon>dalbergioids sensu lato</taxon>
        <taxon>Dalbergieae</taxon>
        <taxon>Pterocarpus clade</taxon>
        <taxon>Stylosanthes</taxon>
    </lineage>
</organism>
<sequence>MLLPCEDDADQRSEDRDDNLSTNDAQTLQRRQRAENDAKRQLTRRVEDRDDAETKANLWRRQRCSGKGGFGCCLGFLTAESSLPLFFTSHI</sequence>
<evidence type="ECO:0000256" key="1">
    <source>
        <dbReference type="SAM" id="MobiDB-lite"/>
    </source>
</evidence>
<dbReference type="EMBL" id="JASCZI010120930">
    <property type="protein sequence ID" value="MED6157793.1"/>
    <property type="molecule type" value="Genomic_DNA"/>
</dbReference>
<name>A0ABU6UCE8_9FABA</name>
<accession>A0ABU6UCE8</accession>
<reference evidence="2 3" key="1">
    <citation type="journal article" date="2023" name="Plants (Basel)">
        <title>Bridging the Gap: Combining Genomics and Transcriptomics Approaches to Understand Stylosanthes scabra, an Orphan Legume from the Brazilian Caatinga.</title>
        <authorList>
            <person name="Ferreira-Neto J.R.C."/>
            <person name="da Silva M.D."/>
            <person name="Binneck E."/>
            <person name="de Melo N.F."/>
            <person name="da Silva R.H."/>
            <person name="de Melo A.L.T.M."/>
            <person name="Pandolfi V."/>
            <person name="Bustamante F.O."/>
            <person name="Brasileiro-Vidal A.C."/>
            <person name="Benko-Iseppon A.M."/>
        </authorList>
    </citation>
    <scope>NUCLEOTIDE SEQUENCE [LARGE SCALE GENOMIC DNA]</scope>
    <source>
        <tissue evidence="2">Leaves</tissue>
    </source>
</reference>
<feature type="region of interest" description="Disordered" evidence="1">
    <location>
        <begin position="1"/>
        <end position="54"/>
    </location>
</feature>
<protein>
    <submittedName>
        <fullName evidence="2">Uncharacterized protein</fullName>
    </submittedName>
</protein>